<evidence type="ECO:0000256" key="3">
    <source>
        <dbReference type="ARBA" id="ARBA00023002"/>
    </source>
</evidence>
<dbReference type="InterPro" id="IPR036812">
    <property type="entry name" value="NAD(P)_OxRdtase_dom_sf"/>
</dbReference>
<sequence>MKEVVDSKVFENICKKQSNKYLIMRSDQMTESILTRTTELNNGIKMPVFGLGVWKTDNTNAANSVSTAIQNGYKMLDTAKQYGNQPGVGAGIKDGLLKTGLNRKDLFVTSKVFNGDVGYQSTLKGFYETLNELQLTYLDLYLIHWPVDGRYLDSWHALEELYRKGKIKVIGISNFDNKRLQDLLEHSDVTPAINQLEFNPLNQEKDIQQLMQLQGIQLEAWSPLGGGDSLNDPTIQKLADKYHKTAAQIILQWDVQQDVITIPKSVHEKRIIENSQVGDFELSKDDIVAINRLDQAKRSLWYEDFDWHDPQNPNGISDTIDQWDDREKFLGKK</sequence>
<organism evidence="8 9">
    <name type="scientific">Ligilactobacillus pobuzihii</name>
    <dbReference type="NCBI Taxonomy" id="449659"/>
    <lineage>
        <taxon>Bacteria</taxon>
        <taxon>Bacillati</taxon>
        <taxon>Bacillota</taxon>
        <taxon>Bacilli</taxon>
        <taxon>Lactobacillales</taxon>
        <taxon>Lactobacillaceae</taxon>
        <taxon>Ligilactobacillus</taxon>
    </lineage>
</organism>
<evidence type="ECO:0000256" key="6">
    <source>
        <dbReference type="PIRSR" id="PIRSR000097-3"/>
    </source>
</evidence>
<dbReference type="GO" id="GO:0016616">
    <property type="term" value="F:oxidoreductase activity, acting on the CH-OH group of donors, NAD or NADP as acceptor"/>
    <property type="evidence" value="ECO:0007669"/>
    <property type="project" value="UniProtKB-ARBA"/>
</dbReference>
<feature type="active site" description="Proton donor" evidence="4">
    <location>
        <position position="82"/>
    </location>
</feature>
<feature type="domain" description="NADP-dependent oxidoreductase" evidence="7">
    <location>
        <begin position="52"/>
        <end position="294"/>
    </location>
</feature>
<accession>A0A0R2L9P4</accession>
<evidence type="ECO:0000259" key="7">
    <source>
        <dbReference type="Pfam" id="PF00248"/>
    </source>
</evidence>
<dbReference type="InterPro" id="IPR018170">
    <property type="entry name" value="Aldo/ket_reductase_CS"/>
</dbReference>
<proteinExistence type="inferred from homology"/>
<protein>
    <submittedName>
        <fullName evidence="8">Aldo-keto reductase</fullName>
    </submittedName>
</protein>
<dbReference type="Proteomes" id="UP000051886">
    <property type="component" value="Unassembled WGS sequence"/>
</dbReference>
<dbReference type="PATRIC" id="fig|449659.4.peg.1932"/>
<comment type="similarity">
    <text evidence="1">Belongs to the aldo/keto reductase family.</text>
</comment>
<keyword evidence="9" id="KW-1185">Reference proteome</keyword>
<evidence type="ECO:0000256" key="2">
    <source>
        <dbReference type="ARBA" id="ARBA00022857"/>
    </source>
</evidence>
<feature type="binding site" evidence="5">
    <location>
        <position position="144"/>
    </location>
    <ligand>
        <name>substrate</name>
    </ligand>
</feature>
<dbReference type="PIRSF" id="PIRSF000097">
    <property type="entry name" value="AKR"/>
    <property type="match status" value="1"/>
</dbReference>
<evidence type="ECO:0000313" key="8">
    <source>
        <dbReference type="EMBL" id="KRN98552.1"/>
    </source>
</evidence>
<dbReference type="Gene3D" id="3.20.20.100">
    <property type="entry name" value="NADP-dependent oxidoreductase domain"/>
    <property type="match status" value="1"/>
</dbReference>
<dbReference type="PROSITE" id="PS00062">
    <property type="entry name" value="ALDOKETO_REDUCTASE_2"/>
    <property type="match status" value="1"/>
</dbReference>
<dbReference type="SUPFAM" id="SSF51430">
    <property type="entry name" value="NAD(P)-linked oxidoreductase"/>
    <property type="match status" value="1"/>
</dbReference>
<evidence type="ECO:0000256" key="4">
    <source>
        <dbReference type="PIRSR" id="PIRSR000097-1"/>
    </source>
</evidence>
<dbReference type="InterPro" id="IPR020471">
    <property type="entry name" value="AKR"/>
</dbReference>
<dbReference type="FunFam" id="3.20.20.100:FF:000015">
    <property type="entry name" value="Oxidoreductase, aldo/keto reductase family"/>
    <property type="match status" value="1"/>
</dbReference>
<dbReference type="PRINTS" id="PR00069">
    <property type="entry name" value="ALDKETRDTASE"/>
</dbReference>
<reference evidence="8 9" key="1">
    <citation type="journal article" date="2015" name="Genome Announc.">
        <title>Expanding the biotechnology potential of lactobacilli through comparative genomics of 213 strains and associated genera.</title>
        <authorList>
            <person name="Sun Z."/>
            <person name="Harris H.M."/>
            <person name="McCann A."/>
            <person name="Guo C."/>
            <person name="Argimon S."/>
            <person name="Zhang W."/>
            <person name="Yang X."/>
            <person name="Jeffery I.B."/>
            <person name="Cooney J.C."/>
            <person name="Kagawa T.F."/>
            <person name="Liu W."/>
            <person name="Song Y."/>
            <person name="Salvetti E."/>
            <person name="Wrobel A."/>
            <person name="Rasinkangas P."/>
            <person name="Parkhill J."/>
            <person name="Rea M.C."/>
            <person name="O'Sullivan O."/>
            <person name="Ritari J."/>
            <person name="Douillard F.P."/>
            <person name="Paul Ross R."/>
            <person name="Yang R."/>
            <person name="Briner A.E."/>
            <person name="Felis G.E."/>
            <person name="de Vos W.M."/>
            <person name="Barrangou R."/>
            <person name="Klaenhammer T.R."/>
            <person name="Caufield P.W."/>
            <person name="Cui Y."/>
            <person name="Zhang H."/>
            <person name="O'Toole P.W."/>
        </authorList>
    </citation>
    <scope>NUCLEOTIDE SEQUENCE [LARGE SCALE GENOMIC DNA]</scope>
    <source>
        <strain evidence="8 9">NBRC 103219</strain>
    </source>
</reference>
<dbReference type="PROSITE" id="PS00063">
    <property type="entry name" value="ALDOKETO_REDUCTASE_3"/>
    <property type="match status" value="1"/>
</dbReference>
<dbReference type="EMBL" id="JQCN01000045">
    <property type="protein sequence ID" value="KRN98552.1"/>
    <property type="molecule type" value="Genomic_DNA"/>
</dbReference>
<dbReference type="AlphaFoldDB" id="A0A0R2L9P4"/>
<comment type="caution">
    <text evidence="8">The sequence shown here is derived from an EMBL/GenBank/DDBJ whole genome shotgun (WGS) entry which is preliminary data.</text>
</comment>
<evidence type="ECO:0000313" key="9">
    <source>
        <dbReference type="Proteomes" id="UP000051886"/>
    </source>
</evidence>
<dbReference type="Pfam" id="PF00248">
    <property type="entry name" value="Aldo_ket_red"/>
    <property type="match status" value="1"/>
</dbReference>
<keyword evidence="3" id="KW-0560">Oxidoreductase</keyword>
<evidence type="ECO:0000256" key="1">
    <source>
        <dbReference type="ARBA" id="ARBA00007905"/>
    </source>
</evidence>
<evidence type="ECO:0000256" key="5">
    <source>
        <dbReference type="PIRSR" id="PIRSR000097-2"/>
    </source>
</evidence>
<dbReference type="STRING" id="449659.IV66_GL001883"/>
<dbReference type="PANTHER" id="PTHR43827:SF3">
    <property type="entry name" value="NADP-DEPENDENT OXIDOREDUCTASE DOMAIN-CONTAINING PROTEIN"/>
    <property type="match status" value="1"/>
</dbReference>
<name>A0A0R2L9P4_9LACO</name>
<dbReference type="PANTHER" id="PTHR43827">
    <property type="entry name" value="2,5-DIKETO-D-GLUCONIC ACID REDUCTASE"/>
    <property type="match status" value="1"/>
</dbReference>
<feature type="site" description="Lowers pKa of active site Tyr" evidence="6">
    <location>
        <position position="111"/>
    </location>
</feature>
<dbReference type="InterPro" id="IPR023210">
    <property type="entry name" value="NADP_OxRdtase_dom"/>
</dbReference>
<gene>
    <name evidence="8" type="ORF">IV66_GL001883</name>
</gene>
<keyword evidence="2" id="KW-0521">NADP</keyword>